<organism evidence="12 13">
    <name type="scientific">Klebsormidium nitens</name>
    <name type="common">Green alga</name>
    <name type="synonym">Ulothrix nitens</name>
    <dbReference type="NCBI Taxonomy" id="105231"/>
    <lineage>
        <taxon>Eukaryota</taxon>
        <taxon>Viridiplantae</taxon>
        <taxon>Streptophyta</taxon>
        <taxon>Klebsormidiophyceae</taxon>
        <taxon>Klebsormidiales</taxon>
        <taxon>Klebsormidiaceae</taxon>
        <taxon>Klebsormidium</taxon>
    </lineage>
</organism>
<feature type="transmembrane region" description="Helical" evidence="10">
    <location>
        <begin position="360"/>
        <end position="381"/>
    </location>
</feature>
<comment type="pathway">
    <text evidence="2">Glycolipid biosynthesis; glycosylphosphatidylinositol-anchor biosynthesis.</text>
</comment>
<accession>A0A1Y1I341</accession>
<dbReference type="InterPro" id="IPR009600">
    <property type="entry name" value="PIG-U"/>
</dbReference>
<sequence length="497" mass="54376">MASKWFHLVGFVAAISIRLTFSLSGASKVLQHRVEVVTPTNSLKRLAEARWLIDNGMSPYEGWAYHASPCYVYLLQPVIGAIQRQDARLSKISGTLLCIAADLLAAVLLQAIVFRACKPGNFESASGQDVPSCSAVEAHGAKQLDLTSPEERKSAYVHDGASGDAPFNDLAGILYLLNPYTIAACIGGSTGSIDNCAVLLALYGSVNGSIPLATFGLVLASHLTLHPALLIVPCFLLLHQGLDRRKPCQPPPASDTIDIAPRNQNEPPTKKRPAMVDISTYRESRTGSGVILLAAFFSIGLGFWTVALLALCKVLLGERGSLLQMWKATHGFILAADDLTPNIGLFWYFFAEVFDHFRTFFLFVFHYLVLVIMLPPLTIRFHHRPLFLAYVILGLTSIFKSYPSVSDAALYLGLLPAFARELRQMRFVFVGVNGLLVASVIGPVMYNLWIWKNVGNANFFYAMTLVYACAQAVLLIQSTAAVLQYDKSRNSPQDLST</sequence>
<dbReference type="OMA" id="ALWHLWI"/>
<feature type="transmembrane region" description="Helical" evidence="10">
    <location>
        <begin position="427"/>
        <end position="446"/>
    </location>
</feature>
<evidence type="ECO:0000313" key="12">
    <source>
        <dbReference type="EMBL" id="GAQ83601.1"/>
    </source>
</evidence>
<feature type="transmembrane region" description="Helical" evidence="10">
    <location>
        <begin position="94"/>
        <end position="114"/>
    </location>
</feature>
<feature type="region of interest" description="Disordered" evidence="9">
    <location>
        <begin position="247"/>
        <end position="272"/>
    </location>
</feature>
<evidence type="ECO:0000256" key="1">
    <source>
        <dbReference type="ARBA" id="ARBA00004477"/>
    </source>
</evidence>
<evidence type="ECO:0000313" key="13">
    <source>
        <dbReference type="Proteomes" id="UP000054558"/>
    </source>
</evidence>
<evidence type="ECO:0000256" key="3">
    <source>
        <dbReference type="ARBA" id="ARBA00010026"/>
    </source>
</evidence>
<comment type="similarity">
    <text evidence="3">Belongs to the PIGU family.</text>
</comment>
<feature type="signal peptide" evidence="11">
    <location>
        <begin position="1"/>
        <end position="22"/>
    </location>
</feature>
<dbReference type="GO" id="GO:0006506">
    <property type="term" value="P:GPI anchor biosynthetic process"/>
    <property type="evidence" value="ECO:0007669"/>
    <property type="project" value="UniProtKB-UniPathway"/>
</dbReference>
<gene>
    <name evidence="12" type="ORF">KFL_001540190</name>
</gene>
<dbReference type="PANTHER" id="PTHR13121:SF0">
    <property type="entry name" value="PHOSPHATIDYLINOSITOL GLYCAN ANCHOR BIOSYNTHESIS CLASS U PROTEIN"/>
    <property type="match status" value="1"/>
</dbReference>
<evidence type="ECO:0000256" key="7">
    <source>
        <dbReference type="ARBA" id="ARBA00022989"/>
    </source>
</evidence>
<protein>
    <submittedName>
        <fullName evidence="12">Phosphatidylinositol glycan class U</fullName>
    </submittedName>
</protein>
<evidence type="ECO:0000256" key="2">
    <source>
        <dbReference type="ARBA" id="ARBA00004687"/>
    </source>
</evidence>
<keyword evidence="8 10" id="KW-0472">Membrane</keyword>
<name>A0A1Y1I341_KLENI</name>
<feature type="transmembrane region" description="Helical" evidence="10">
    <location>
        <begin position="328"/>
        <end position="348"/>
    </location>
</feature>
<evidence type="ECO:0000256" key="5">
    <source>
        <dbReference type="ARBA" id="ARBA00022692"/>
    </source>
</evidence>
<dbReference type="PANTHER" id="PTHR13121">
    <property type="entry name" value="GPI TRANSAMIDASE COMPONENT PIG-U"/>
    <property type="match status" value="1"/>
</dbReference>
<evidence type="ECO:0000256" key="11">
    <source>
        <dbReference type="SAM" id="SignalP"/>
    </source>
</evidence>
<proteinExistence type="inferred from homology"/>
<dbReference type="Proteomes" id="UP000054558">
    <property type="component" value="Unassembled WGS sequence"/>
</dbReference>
<dbReference type="Pfam" id="PF06728">
    <property type="entry name" value="PIG-U"/>
    <property type="match status" value="1"/>
</dbReference>
<keyword evidence="5 10" id="KW-0812">Transmembrane</keyword>
<dbReference type="GO" id="GO:0042765">
    <property type="term" value="C:GPI-anchor transamidase complex"/>
    <property type="evidence" value="ECO:0000318"/>
    <property type="project" value="GO_Central"/>
</dbReference>
<feature type="transmembrane region" description="Helical" evidence="10">
    <location>
        <begin position="387"/>
        <end position="415"/>
    </location>
</feature>
<dbReference type="EMBL" id="DF237103">
    <property type="protein sequence ID" value="GAQ83601.1"/>
    <property type="molecule type" value="Genomic_DNA"/>
</dbReference>
<dbReference type="GO" id="GO:0016255">
    <property type="term" value="P:attachment of GPI anchor to protein"/>
    <property type="evidence" value="ECO:0000318"/>
    <property type="project" value="GO_Central"/>
</dbReference>
<evidence type="ECO:0000256" key="10">
    <source>
        <dbReference type="SAM" id="Phobius"/>
    </source>
</evidence>
<evidence type="ECO:0000256" key="8">
    <source>
        <dbReference type="ARBA" id="ARBA00023136"/>
    </source>
</evidence>
<keyword evidence="13" id="KW-1185">Reference proteome</keyword>
<keyword evidence="4" id="KW-0337">GPI-anchor biosynthesis</keyword>
<comment type="subcellular location">
    <subcellularLocation>
        <location evidence="1">Endoplasmic reticulum membrane</location>
        <topology evidence="1">Multi-pass membrane protein</topology>
    </subcellularLocation>
</comment>
<evidence type="ECO:0000256" key="6">
    <source>
        <dbReference type="ARBA" id="ARBA00022824"/>
    </source>
</evidence>
<evidence type="ECO:0000256" key="9">
    <source>
        <dbReference type="SAM" id="MobiDB-lite"/>
    </source>
</evidence>
<reference evidence="12 13" key="1">
    <citation type="journal article" date="2014" name="Nat. Commun.">
        <title>Klebsormidium flaccidum genome reveals primary factors for plant terrestrial adaptation.</title>
        <authorList>
            <person name="Hori K."/>
            <person name="Maruyama F."/>
            <person name="Fujisawa T."/>
            <person name="Togashi T."/>
            <person name="Yamamoto N."/>
            <person name="Seo M."/>
            <person name="Sato S."/>
            <person name="Yamada T."/>
            <person name="Mori H."/>
            <person name="Tajima N."/>
            <person name="Moriyama T."/>
            <person name="Ikeuchi M."/>
            <person name="Watanabe M."/>
            <person name="Wada H."/>
            <person name="Kobayashi K."/>
            <person name="Saito M."/>
            <person name="Masuda T."/>
            <person name="Sasaki-Sekimoto Y."/>
            <person name="Mashiguchi K."/>
            <person name="Awai K."/>
            <person name="Shimojima M."/>
            <person name="Masuda S."/>
            <person name="Iwai M."/>
            <person name="Nobusawa T."/>
            <person name="Narise T."/>
            <person name="Kondo S."/>
            <person name="Saito H."/>
            <person name="Sato R."/>
            <person name="Murakawa M."/>
            <person name="Ihara Y."/>
            <person name="Oshima-Yamada Y."/>
            <person name="Ohtaka K."/>
            <person name="Satoh M."/>
            <person name="Sonobe K."/>
            <person name="Ishii M."/>
            <person name="Ohtani R."/>
            <person name="Kanamori-Sato M."/>
            <person name="Honoki R."/>
            <person name="Miyazaki D."/>
            <person name="Mochizuki H."/>
            <person name="Umetsu J."/>
            <person name="Higashi K."/>
            <person name="Shibata D."/>
            <person name="Kamiya Y."/>
            <person name="Sato N."/>
            <person name="Nakamura Y."/>
            <person name="Tabata S."/>
            <person name="Ida S."/>
            <person name="Kurokawa K."/>
            <person name="Ohta H."/>
        </authorList>
    </citation>
    <scope>NUCLEOTIDE SEQUENCE [LARGE SCALE GENOMIC DNA]</scope>
    <source>
        <strain evidence="12 13">NIES-2285</strain>
    </source>
</reference>
<dbReference type="OrthoDB" id="549017at2759"/>
<evidence type="ECO:0000256" key="4">
    <source>
        <dbReference type="ARBA" id="ARBA00022502"/>
    </source>
</evidence>
<keyword evidence="7 10" id="KW-1133">Transmembrane helix</keyword>
<dbReference type="AlphaFoldDB" id="A0A1Y1I341"/>
<feature type="transmembrane region" description="Helical" evidence="10">
    <location>
        <begin position="212"/>
        <end position="238"/>
    </location>
</feature>
<dbReference type="STRING" id="105231.A0A1Y1I341"/>
<dbReference type="UniPathway" id="UPA00196"/>
<feature type="transmembrane region" description="Helical" evidence="10">
    <location>
        <begin position="458"/>
        <end position="483"/>
    </location>
</feature>
<feature type="chain" id="PRO_5013073079" evidence="11">
    <location>
        <begin position="23"/>
        <end position="497"/>
    </location>
</feature>
<feature type="transmembrane region" description="Helical" evidence="10">
    <location>
        <begin position="290"/>
        <end position="316"/>
    </location>
</feature>
<keyword evidence="11" id="KW-0732">Signal</keyword>
<keyword evidence="6" id="KW-0256">Endoplasmic reticulum</keyword>